<protein>
    <recommendedName>
        <fullName evidence="4">Lipoprotein</fullName>
    </recommendedName>
</protein>
<organism evidence="2 3">
    <name type="scientific">Hoylesella nanceiensis</name>
    <dbReference type="NCBI Taxonomy" id="425941"/>
    <lineage>
        <taxon>Bacteria</taxon>
        <taxon>Pseudomonadati</taxon>
        <taxon>Bacteroidota</taxon>
        <taxon>Bacteroidia</taxon>
        <taxon>Bacteroidales</taxon>
        <taxon>Prevotellaceae</taxon>
        <taxon>Hoylesella</taxon>
    </lineage>
</organism>
<dbReference type="Proteomes" id="UP000788426">
    <property type="component" value="Unassembled WGS sequence"/>
</dbReference>
<proteinExistence type="predicted"/>
<dbReference type="RefSeq" id="WP_018363076.1">
    <property type="nucleotide sequence ID" value="NZ_CAURBD010000002.1"/>
</dbReference>
<accession>A0ABS6YBG5</accession>
<gene>
    <name evidence="2" type="ORF">KZO38_03985</name>
</gene>
<evidence type="ECO:0000313" key="3">
    <source>
        <dbReference type="Proteomes" id="UP000788426"/>
    </source>
</evidence>
<dbReference type="EMBL" id="JAHXCT010000002">
    <property type="protein sequence ID" value="MBW4768917.1"/>
    <property type="molecule type" value="Genomic_DNA"/>
</dbReference>
<comment type="caution">
    <text evidence="2">The sequence shown here is derived from an EMBL/GenBank/DDBJ whole genome shotgun (WGS) entry which is preliminary data.</text>
</comment>
<keyword evidence="1" id="KW-0732">Signal</keyword>
<evidence type="ECO:0000313" key="2">
    <source>
        <dbReference type="EMBL" id="MBW4768917.1"/>
    </source>
</evidence>
<sequence>MKKYVFIMLVLFIAVACNQSQCNKAAQMLEDIDTYYNEGDYKRALDSISALRVKYPSAIEERKKALVIWQKASLKQAEQEIVKTDSALQNIPNRIASAETLLQKNRLGLTRDSLRARYDAMCSVVRMIKIRMKQEICKE</sequence>
<feature type="signal peptide" evidence="1">
    <location>
        <begin position="1"/>
        <end position="18"/>
    </location>
</feature>
<keyword evidence="3" id="KW-1185">Reference proteome</keyword>
<evidence type="ECO:0008006" key="4">
    <source>
        <dbReference type="Google" id="ProtNLM"/>
    </source>
</evidence>
<dbReference type="GeneID" id="93183027"/>
<name>A0ABS6YBG5_9BACT</name>
<evidence type="ECO:0000256" key="1">
    <source>
        <dbReference type="SAM" id="SignalP"/>
    </source>
</evidence>
<reference evidence="2 3" key="1">
    <citation type="submission" date="2021-07" db="EMBL/GenBank/DDBJ databases">
        <title>Genomic diversity and antimicrobial resistance of Prevotella spp. isolated from chronic lung disease airways.</title>
        <authorList>
            <person name="Webb K.A."/>
            <person name="Olagoke O.S."/>
            <person name="Baird T."/>
            <person name="Neill J."/>
            <person name="Pham A."/>
            <person name="Wells T.J."/>
            <person name="Ramsay K.A."/>
            <person name="Bell S.C."/>
            <person name="Sarovich D.S."/>
            <person name="Price E.P."/>
        </authorList>
    </citation>
    <scope>NUCLEOTIDE SEQUENCE [LARGE SCALE GENOMIC DNA]</scope>
    <source>
        <strain evidence="2 3">SCHI0011.S.12</strain>
    </source>
</reference>
<feature type="chain" id="PRO_5046347674" description="Lipoprotein" evidence="1">
    <location>
        <begin position="19"/>
        <end position="139"/>
    </location>
</feature>
<dbReference type="PROSITE" id="PS51257">
    <property type="entry name" value="PROKAR_LIPOPROTEIN"/>
    <property type="match status" value="1"/>
</dbReference>